<evidence type="ECO:0000256" key="5">
    <source>
        <dbReference type="ARBA" id="ARBA00022902"/>
    </source>
</evidence>
<evidence type="ECO:0000256" key="8">
    <source>
        <dbReference type="ARBA" id="ARBA00023157"/>
    </source>
</evidence>
<dbReference type="SMART" id="SM00630">
    <property type="entry name" value="Sema"/>
    <property type="match status" value="1"/>
</dbReference>
<dbReference type="Proteomes" id="UP001186944">
    <property type="component" value="Unassembled WGS sequence"/>
</dbReference>
<dbReference type="Gene3D" id="2.130.10.10">
    <property type="entry name" value="YVTN repeat-like/Quinoprotein amine dehydrogenase"/>
    <property type="match status" value="1"/>
</dbReference>
<keyword evidence="7 11" id="KW-0472">Membrane</keyword>
<sequence>MKKLESPNFWIILITYYCLQSEDLLSSPETYRMFTHADVIDVVQLTVDIPRNQLLVGARGVIIRLDLHNLTNLETVQWKAPDDTRILCESKGQSSADDIANVTKTIRDGVGLSPFDPNHNSTGIITSHGDYISGTVVDITARDPVIYRALSPGNRPNLRTLDNSKWLNEPDFVSAYEIEDYVYFFFREVAVEYINCGKRRYSRIARVCKNDEGGKLLLENGWTTFFKSRLNCSIPGEYPFYFDEIQNTFLLEHNNETYLYAVFTTPDHALPGSAVCIYKMAQINASFEGPFKYQESSKKAWERQPNTLAQKECKQDVDTNKRSQGDSDLNLAAQQMITSQKYQMMDEAVQPMDTMPYVLGLNDRWTHVVADHVEGKNGMYKVIFVATIDGKIKKMVHLPNKTESCLIEEVKIVPNGEFNPVKKMTLSKQHGAIYVSTKEKIIKIPLHRCERFLDSDLCVNSMDPYCGWDDTMKKCTARPYNGQSSMLFWQQAMTSCPSVEHPGKCSVIQKMKWGQTRIMDGNWSEWSPWKQCQQAGSDITMGDCYCRIRTCDNPPKLYGGNDCTGPSIEVVNCTVHGQWTEWTQWTACSASCGPNGTRTRVRHCSPPKYGGRPCDGKAQEEGFCIGNPSCPEPPINGNWSPWSPWTDCTTNCGGGIQSRRRACVSPAPSKDGIPCIGNKQEWRMCNMHMCPEEALNISQDGDWSEWTSWSSCSYPCGGGTQWRKRSCDNPQPIGFGKNCEGLTMEERDCNTHTCKGEWGCWSEYSACTVTCGTGYKTRTRRCDVPGYTESLIELCVGLKEETSLCYMDPCNETTDGWDLWATWTPCGVDGVQYRHRSCHVPAPSPNQCQGHSVQFQTCIRGEYDIRLQPVMSASLEDRYNYTLFHLTLVSCAAFFMGVVLSVGVYLCYYSCRNLRKTKFEVDKNRKRHLKNHVDKRKYGSFASQCSIEFLSVNNKIYDSSTLSSRGTAVVRDGTFNRDKYMAGKDKFGTIRTNISLRTEV</sequence>
<dbReference type="SUPFAM" id="SSF103575">
    <property type="entry name" value="Plexin repeat"/>
    <property type="match status" value="1"/>
</dbReference>
<evidence type="ECO:0000313" key="14">
    <source>
        <dbReference type="Proteomes" id="UP001186944"/>
    </source>
</evidence>
<evidence type="ECO:0000256" key="10">
    <source>
        <dbReference type="PROSITE-ProRule" id="PRU00352"/>
    </source>
</evidence>
<dbReference type="PROSITE" id="PS51004">
    <property type="entry name" value="SEMA"/>
    <property type="match status" value="1"/>
</dbReference>
<evidence type="ECO:0000256" key="11">
    <source>
        <dbReference type="SAM" id="Phobius"/>
    </source>
</evidence>
<keyword evidence="2 11" id="KW-0812">Transmembrane</keyword>
<dbReference type="InterPro" id="IPR001627">
    <property type="entry name" value="Semap_dom"/>
</dbReference>
<dbReference type="PANTHER" id="PTHR11036:SF79">
    <property type="entry name" value="SEMAPHORIN 5C, ISOFORM A"/>
    <property type="match status" value="1"/>
</dbReference>
<keyword evidence="4" id="KW-0221">Differentiation</keyword>
<organism evidence="13 14">
    <name type="scientific">Pinctada imbricata</name>
    <name type="common">Atlantic pearl-oyster</name>
    <name type="synonym">Pinctada martensii</name>
    <dbReference type="NCBI Taxonomy" id="66713"/>
    <lineage>
        <taxon>Eukaryota</taxon>
        <taxon>Metazoa</taxon>
        <taxon>Spiralia</taxon>
        <taxon>Lophotrochozoa</taxon>
        <taxon>Mollusca</taxon>
        <taxon>Bivalvia</taxon>
        <taxon>Autobranchia</taxon>
        <taxon>Pteriomorphia</taxon>
        <taxon>Pterioida</taxon>
        <taxon>Pterioidea</taxon>
        <taxon>Pteriidae</taxon>
        <taxon>Pinctada</taxon>
    </lineage>
</organism>
<dbReference type="GO" id="GO:0007411">
    <property type="term" value="P:axon guidance"/>
    <property type="evidence" value="ECO:0007669"/>
    <property type="project" value="TreeGrafter"/>
</dbReference>
<feature type="domain" description="Sema" evidence="12">
    <location>
        <begin position="1"/>
        <end position="446"/>
    </location>
</feature>
<feature type="transmembrane region" description="Helical" evidence="11">
    <location>
        <begin position="883"/>
        <end position="908"/>
    </location>
</feature>
<evidence type="ECO:0000313" key="13">
    <source>
        <dbReference type="EMBL" id="KAK3105957.1"/>
    </source>
</evidence>
<dbReference type="InterPro" id="IPR015943">
    <property type="entry name" value="WD40/YVTN_repeat-like_dom_sf"/>
</dbReference>
<dbReference type="PRINTS" id="PR01705">
    <property type="entry name" value="TSP1REPEAT"/>
</dbReference>
<evidence type="ECO:0000256" key="1">
    <source>
        <dbReference type="ARBA" id="ARBA00004167"/>
    </source>
</evidence>
<evidence type="ECO:0000256" key="4">
    <source>
        <dbReference type="ARBA" id="ARBA00022782"/>
    </source>
</evidence>
<comment type="caution">
    <text evidence="10">Lacks conserved residue(s) required for the propagation of feature annotation.</text>
</comment>
<dbReference type="FunFam" id="2.20.100.10:FF:000001">
    <property type="entry name" value="semaphorin-5A isoform X1"/>
    <property type="match status" value="2"/>
</dbReference>
<comment type="subcellular location">
    <subcellularLocation>
        <location evidence="1">Membrane</location>
        <topology evidence="1">Single-pass membrane protein</topology>
    </subcellularLocation>
</comment>
<evidence type="ECO:0000256" key="3">
    <source>
        <dbReference type="ARBA" id="ARBA00022737"/>
    </source>
</evidence>
<dbReference type="InterPro" id="IPR016201">
    <property type="entry name" value="PSI"/>
</dbReference>
<dbReference type="PROSITE" id="PS50092">
    <property type="entry name" value="TSP1"/>
    <property type="match status" value="6"/>
</dbReference>
<dbReference type="Pfam" id="PF01403">
    <property type="entry name" value="Sema"/>
    <property type="match status" value="1"/>
</dbReference>
<keyword evidence="14" id="KW-1185">Reference proteome</keyword>
<evidence type="ECO:0000256" key="9">
    <source>
        <dbReference type="ARBA" id="ARBA00023180"/>
    </source>
</evidence>
<dbReference type="FunFam" id="2.20.100.10:FF:000021">
    <property type="entry name" value="semaphorin-5B isoform X1"/>
    <property type="match status" value="1"/>
</dbReference>
<comment type="caution">
    <text evidence="13">The sequence shown here is derived from an EMBL/GenBank/DDBJ whole genome shotgun (WGS) entry which is preliminary data.</text>
</comment>
<dbReference type="GO" id="GO:0030215">
    <property type="term" value="F:semaphorin receptor binding"/>
    <property type="evidence" value="ECO:0007669"/>
    <property type="project" value="InterPro"/>
</dbReference>
<keyword evidence="9" id="KW-0325">Glycoprotein</keyword>
<evidence type="ECO:0000256" key="7">
    <source>
        <dbReference type="ARBA" id="ARBA00023136"/>
    </source>
</evidence>
<dbReference type="Pfam" id="PF00090">
    <property type="entry name" value="TSP_1"/>
    <property type="match status" value="6"/>
</dbReference>
<dbReference type="Gene3D" id="3.30.1680.10">
    <property type="entry name" value="ligand-binding face of the semaphorins, domain 2"/>
    <property type="match status" value="1"/>
</dbReference>
<keyword evidence="6 11" id="KW-1133">Transmembrane helix</keyword>
<reference evidence="13" key="1">
    <citation type="submission" date="2019-08" db="EMBL/GenBank/DDBJ databases">
        <title>The improved chromosome-level genome for the pearl oyster Pinctada fucata martensii using PacBio sequencing and Hi-C.</title>
        <authorList>
            <person name="Zheng Z."/>
        </authorList>
    </citation>
    <scope>NUCLEOTIDE SEQUENCE</scope>
    <source>
        <strain evidence="13">ZZ-2019</strain>
        <tissue evidence="13">Adductor muscle</tissue>
    </source>
</reference>
<evidence type="ECO:0000256" key="6">
    <source>
        <dbReference type="ARBA" id="ARBA00022989"/>
    </source>
</evidence>
<dbReference type="InterPro" id="IPR036352">
    <property type="entry name" value="Semap_dom_sf"/>
</dbReference>
<dbReference type="SMART" id="SM00209">
    <property type="entry name" value="TSP1"/>
    <property type="match status" value="6"/>
</dbReference>
<dbReference type="InterPro" id="IPR000884">
    <property type="entry name" value="TSP1_rpt"/>
</dbReference>
<dbReference type="GO" id="GO:0071526">
    <property type="term" value="P:semaphorin-plexin signaling pathway"/>
    <property type="evidence" value="ECO:0007669"/>
    <property type="project" value="TreeGrafter"/>
</dbReference>
<dbReference type="InterPro" id="IPR027231">
    <property type="entry name" value="Semaphorin"/>
</dbReference>
<dbReference type="GO" id="GO:0045499">
    <property type="term" value="F:chemorepellent activity"/>
    <property type="evidence" value="ECO:0007669"/>
    <property type="project" value="TreeGrafter"/>
</dbReference>
<keyword evidence="5" id="KW-0524">Neurogenesis</keyword>
<accession>A0AA88YUN9</accession>
<protein>
    <recommendedName>
        <fullName evidence="12">Sema domain-containing protein</fullName>
    </recommendedName>
</protein>
<dbReference type="GO" id="GO:0005886">
    <property type="term" value="C:plasma membrane"/>
    <property type="evidence" value="ECO:0007669"/>
    <property type="project" value="TreeGrafter"/>
</dbReference>
<evidence type="ECO:0000259" key="12">
    <source>
        <dbReference type="PROSITE" id="PS51004"/>
    </source>
</evidence>
<proteinExistence type="predicted"/>
<dbReference type="EMBL" id="VSWD01000003">
    <property type="protein sequence ID" value="KAK3105957.1"/>
    <property type="molecule type" value="Genomic_DNA"/>
</dbReference>
<dbReference type="InterPro" id="IPR002165">
    <property type="entry name" value="Plexin_repeat"/>
</dbReference>
<dbReference type="SUPFAM" id="SSF101912">
    <property type="entry name" value="Sema domain"/>
    <property type="match status" value="1"/>
</dbReference>
<gene>
    <name evidence="13" type="ORF">FSP39_009544</name>
</gene>
<dbReference type="InterPro" id="IPR036383">
    <property type="entry name" value="TSP1_rpt_sf"/>
</dbReference>
<keyword evidence="8" id="KW-1015">Disulfide bond</keyword>
<dbReference type="Gene3D" id="2.20.100.10">
    <property type="entry name" value="Thrombospondin type-1 (TSP1) repeat"/>
    <property type="match status" value="5"/>
</dbReference>
<dbReference type="AlphaFoldDB" id="A0AA88YUN9"/>
<dbReference type="SUPFAM" id="SSF82895">
    <property type="entry name" value="TSP-1 type 1 repeat"/>
    <property type="match status" value="6"/>
</dbReference>
<keyword evidence="3" id="KW-0677">Repeat</keyword>
<dbReference type="Pfam" id="PF01437">
    <property type="entry name" value="PSI"/>
    <property type="match status" value="1"/>
</dbReference>
<evidence type="ECO:0000256" key="2">
    <source>
        <dbReference type="ARBA" id="ARBA00022692"/>
    </source>
</evidence>
<dbReference type="GO" id="GO:0030335">
    <property type="term" value="P:positive regulation of cell migration"/>
    <property type="evidence" value="ECO:0007669"/>
    <property type="project" value="TreeGrafter"/>
</dbReference>
<name>A0AA88YUN9_PINIB</name>
<dbReference type="SMART" id="SM00423">
    <property type="entry name" value="PSI"/>
    <property type="match status" value="1"/>
</dbReference>
<dbReference type="PANTHER" id="PTHR11036">
    <property type="entry name" value="SEMAPHORIN"/>
    <property type="match status" value="1"/>
</dbReference>